<comment type="caution">
    <text evidence="2">The sequence shown here is derived from an EMBL/GenBank/DDBJ whole genome shotgun (WGS) entry which is preliminary data.</text>
</comment>
<proteinExistence type="predicted"/>
<dbReference type="Gramene" id="mRNA:HanXRQr2_Chr04g0139731">
    <property type="protein sequence ID" value="mRNA:HanXRQr2_Chr04g0139731"/>
    <property type="gene ID" value="HanXRQr2_Chr04g0139731"/>
</dbReference>
<evidence type="ECO:0000313" key="2">
    <source>
        <dbReference type="EMBL" id="KAF5807939.1"/>
    </source>
</evidence>
<protein>
    <submittedName>
        <fullName evidence="2">Uncharacterized protein</fullName>
    </submittedName>
</protein>
<gene>
    <name evidence="2" type="ORF">HanXRQr2_Chr04g0139731</name>
</gene>
<feature type="transmembrane region" description="Helical" evidence="1">
    <location>
        <begin position="59"/>
        <end position="79"/>
    </location>
</feature>
<dbReference type="EMBL" id="MNCJ02000319">
    <property type="protein sequence ID" value="KAF5807939.1"/>
    <property type="molecule type" value="Genomic_DNA"/>
</dbReference>
<keyword evidence="1" id="KW-0472">Membrane</keyword>
<keyword evidence="1" id="KW-0812">Transmembrane</keyword>
<name>A0A9K3J339_HELAN</name>
<reference evidence="2" key="1">
    <citation type="journal article" date="2017" name="Nature">
        <title>The sunflower genome provides insights into oil metabolism, flowering and Asterid evolution.</title>
        <authorList>
            <person name="Badouin H."/>
            <person name="Gouzy J."/>
            <person name="Grassa C.J."/>
            <person name="Murat F."/>
            <person name="Staton S.E."/>
            <person name="Cottret L."/>
            <person name="Lelandais-Briere C."/>
            <person name="Owens G.L."/>
            <person name="Carrere S."/>
            <person name="Mayjonade B."/>
            <person name="Legrand L."/>
            <person name="Gill N."/>
            <person name="Kane N.C."/>
            <person name="Bowers J.E."/>
            <person name="Hubner S."/>
            <person name="Bellec A."/>
            <person name="Berard A."/>
            <person name="Berges H."/>
            <person name="Blanchet N."/>
            <person name="Boniface M.C."/>
            <person name="Brunel D."/>
            <person name="Catrice O."/>
            <person name="Chaidir N."/>
            <person name="Claudel C."/>
            <person name="Donnadieu C."/>
            <person name="Faraut T."/>
            <person name="Fievet G."/>
            <person name="Helmstetter N."/>
            <person name="King M."/>
            <person name="Knapp S.J."/>
            <person name="Lai Z."/>
            <person name="Le Paslier M.C."/>
            <person name="Lippi Y."/>
            <person name="Lorenzon L."/>
            <person name="Mandel J.R."/>
            <person name="Marage G."/>
            <person name="Marchand G."/>
            <person name="Marquand E."/>
            <person name="Bret-Mestries E."/>
            <person name="Morien E."/>
            <person name="Nambeesan S."/>
            <person name="Nguyen T."/>
            <person name="Pegot-Espagnet P."/>
            <person name="Pouilly N."/>
            <person name="Raftis F."/>
            <person name="Sallet E."/>
            <person name="Schiex T."/>
            <person name="Thomas J."/>
            <person name="Vandecasteele C."/>
            <person name="Vares D."/>
            <person name="Vear F."/>
            <person name="Vautrin S."/>
            <person name="Crespi M."/>
            <person name="Mangin B."/>
            <person name="Burke J.M."/>
            <person name="Salse J."/>
            <person name="Munos S."/>
            <person name="Vincourt P."/>
            <person name="Rieseberg L.H."/>
            <person name="Langlade N.B."/>
        </authorList>
    </citation>
    <scope>NUCLEOTIDE SEQUENCE</scope>
    <source>
        <tissue evidence="2">Leaves</tissue>
    </source>
</reference>
<evidence type="ECO:0000256" key="1">
    <source>
        <dbReference type="SAM" id="Phobius"/>
    </source>
</evidence>
<keyword evidence="3" id="KW-1185">Reference proteome</keyword>
<dbReference type="Proteomes" id="UP000215914">
    <property type="component" value="Unassembled WGS sequence"/>
</dbReference>
<keyword evidence="1" id="KW-1133">Transmembrane helix</keyword>
<organism evidence="2 3">
    <name type="scientific">Helianthus annuus</name>
    <name type="common">Common sunflower</name>
    <dbReference type="NCBI Taxonomy" id="4232"/>
    <lineage>
        <taxon>Eukaryota</taxon>
        <taxon>Viridiplantae</taxon>
        <taxon>Streptophyta</taxon>
        <taxon>Embryophyta</taxon>
        <taxon>Tracheophyta</taxon>
        <taxon>Spermatophyta</taxon>
        <taxon>Magnoliopsida</taxon>
        <taxon>eudicotyledons</taxon>
        <taxon>Gunneridae</taxon>
        <taxon>Pentapetalae</taxon>
        <taxon>asterids</taxon>
        <taxon>campanulids</taxon>
        <taxon>Asterales</taxon>
        <taxon>Asteraceae</taxon>
        <taxon>Asteroideae</taxon>
        <taxon>Heliantheae alliance</taxon>
        <taxon>Heliantheae</taxon>
        <taxon>Helianthus</taxon>
    </lineage>
</organism>
<accession>A0A9K3J339</accession>
<sequence length="84" mass="9607">MKVLDNGGLTSKLSILCGSTVHPEYKSRPGKCSTLFIGYVVSRRRCHHVLYPRYYGKRLVHGATFPNYLVSMLGIYIYYKFTAL</sequence>
<evidence type="ECO:0000313" key="3">
    <source>
        <dbReference type="Proteomes" id="UP000215914"/>
    </source>
</evidence>
<reference evidence="2" key="2">
    <citation type="submission" date="2020-06" db="EMBL/GenBank/DDBJ databases">
        <title>Helianthus annuus Genome sequencing and assembly Release 2.</title>
        <authorList>
            <person name="Gouzy J."/>
            <person name="Langlade N."/>
            <person name="Munos S."/>
        </authorList>
    </citation>
    <scope>NUCLEOTIDE SEQUENCE</scope>
    <source>
        <tissue evidence="2">Leaves</tissue>
    </source>
</reference>
<dbReference type="AlphaFoldDB" id="A0A9K3J339"/>